<dbReference type="SUPFAM" id="SSF57756">
    <property type="entry name" value="Retrovirus zinc finger-like domains"/>
    <property type="match status" value="1"/>
</dbReference>
<name>A0A9R0IHV1_SPIOL</name>
<protein>
    <recommendedName>
        <fullName evidence="3">CCHC-type domain-containing protein</fullName>
    </recommendedName>
</protein>
<reference evidence="4" key="1">
    <citation type="journal article" date="2021" name="Nat. Commun.">
        <title>Genomic analyses provide insights into spinach domestication and the genetic basis of agronomic traits.</title>
        <authorList>
            <person name="Cai X."/>
            <person name="Sun X."/>
            <person name="Xu C."/>
            <person name="Sun H."/>
            <person name="Wang X."/>
            <person name="Ge C."/>
            <person name="Zhang Z."/>
            <person name="Wang Q."/>
            <person name="Fei Z."/>
            <person name="Jiao C."/>
            <person name="Wang Q."/>
        </authorList>
    </citation>
    <scope>NUCLEOTIDE SEQUENCE [LARGE SCALE GENOMIC DNA]</scope>
    <source>
        <strain evidence="4">cv. Varoflay</strain>
    </source>
</reference>
<dbReference type="InterPro" id="IPR036875">
    <property type="entry name" value="Znf_CCHC_sf"/>
</dbReference>
<feature type="compositionally biased region" description="Polar residues" evidence="2">
    <location>
        <begin position="497"/>
        <end position="507"/>
    </location>
</feature>
<dbReference type="InterPro" id="IPR040256">
    <property type="entry name" value="At4g02000-like"/>
</dbReference>
<dbReference type="GeneID" id="110789148"/>
<gene>
    <name evidence="5" type="primary">LOC110789148</name>
</gene>
<proteinExistence type="predicted"/>
<dbReference type="OrthoDB" id="1164717at2759"/>
<dbReference type="GO" id="GO:0003676">
    <property type="term" value="F:nucleic acid binding"/>
    <property type="evidence" value="ECO:0007669"/>
    <property type="project" value="InterPro"/>
</dbReference>
<evidence type="ECO:0000256" key="1">
    <source>
        <dbReference type="PROSITE-ProRule" id="PRU00047"/>
    </source>
</evidence>
<organism evidence="4 5">
    <name type="scientific">Spinacia oleracea</name>
    <name type="common">Spinach</name>
    <dbReference type="NCBI Taxonomy" id="3562"/>
    <lineage>
        <taxon>Eukaryota</taxon>
        <taxon>Viridiplantae</taxon>
        <taxon>Streptophyta</taxon>
        <taxon>Embryophyta</taxon>
        <taxon>Tracheophyta</taxon>
        <taxon>Spermatophyta</taxon>
        <taxon>Magnoliopsida</taxon>
        <taxon>eudicotyledons</taxon>
        <taxon>Gunneridae</taxon>
        <taxon>Pentapetalae</taxon>
        <taxon>Caryophyllales</taxon>
        <taxon>Chenopodiaceae</taxon>
        <taxon>Chenopodioideae</taxon>
        <taxon>Anserineae</taxon>
        <taxon>Spinacia</taxon>
    </lineage>
</organism>
<feature type="compositionally biased region" description="Polar residues" evidence="2">
    <location>
        <begin position="298"/>
        <end position="312"/>
    </location>
</feature>
<feature type="region of interest" description="Disordered" evidence="2">
    <location>
        <begin position="489"/>
        <end position="527"/>
    </location>
</feature>
<reference evidence="5" key="2">
    <citation type="submission" date="2025-08" db="UniProtKB">
        <authorList>
            <consortium name="RefSeq"/>
        </authorList>
    </citation>
    <scope>IDENTIFICATION</scope>
    <source>
        <tissue evidence="5">Leaf</tissue>
    </source>
</reference>
<dbReference type="AlphaFoldDB" id="A0A9R0IHV1"/>
<dbReference type="GO" id="GO:0008270">
    <property type="term" value="F:zinc ion binding"/>
    <property type="evidence" value="ECO:0007669"/>
    <property type="project" value="UniProtKB-KW"/>
</dbReference>
<feature type="region of interest" description="Disordered" evidence="2">
    <location>
        <begin position="275"/>
        <end position="315"/>
    </location>
</feature>
<dbReference type="PROSITE" id="PS50158">
    <property type="entry name" value="ZF_CCHC"/>
    <property type="match status" value="1"/>
</dbReference>
<dbReference type="Pfam" id="PF14111">
    <property type="entry name" value="DUF4283"/>
    <property type="match status" value="1"/>
</dbReference>
<dbReference type="InterPro" id="IPR025558">
    <property type="entry name" value="DUF4283"/>
</dbReference>
<dbReference type="RefSeq" id="XP_021849487.1">
    <property type="nucleotide sequence ID" value="XM_021993795.2"/>
</dbReference>
<evidence type="ECO:0000313" key="5">
    <source>
        <dbReference type="RefSeq" id="XP_021849487.1"/>
    </source>
</evidence>
<feature type="compositionally biased region" description="Basic and acidic residues" evidence="2">
    <location>
        <begin position="515"/>
        <end position="527"/>
    </location>
</feature>
<evidence type="ECO:0000256" key="2">
    <source>
        <dbReference type="SAM" id="MobiDB-lite"/>
    </source>
</evidence>
<keyword evidence="1" id="KW-0479">Metal-binding</keyword>
<sequence length="527" mass="59323">MVAADQFQGLISTNIDIEDETDLSDDDEAPEDLTDDPRCPIILLSKEEKEKIRRPWKQALIIKMFDSKIGYMSLMKRLKKKWELKGGLILTDIGYEYFIARFSNVEDYNYVLTQGPWMLDDNYLTIRKWVPNFIPDDSPIRFLTAWVRIPNLAVEYFDKEFLQKIGNKIGKVTRIDHNTALAQRGQFTRLSVELDLNKPLLSKFWLRGRIWKVQYEGLRLICFNCGKIGHLGEECPNSLTTKDIYHEEAMETHATEAIEINKSPVEVQDFGSWMMVKKPPPRRRPPRIDKQGAEAGKTGNTVQQGVNPNPRGNQGGSRFTILEEENQENINDKHGKTLTTGITKGVSNNFETVDLGLSSQPNNTIINPFNIGRNSQNPGFEGNKSGGQKQWKEIRKHKDSAPKSILKNITNALPKDTQKIYTPPTSLGQENTEIIFQASTEDTSKLHHLETNQATSGENSISHVSATPITYSASNPTREGGLRGLSDIGTIFGNSRPPDTQAGSGNSLMEGIELSDARTHDHTKDPQ</sequence>
<dbReference type="PANTHER" id="PTHR31286:SF99">
    <property type="entry name" value="DUF4283 DOMAIN-CONTAINING PROTEIN"/>
    <property type="match status" value="1"/>
</dbReference>
<dbReference type="PANTHER" id="PTHR31286">
    <property type="entry name" value="GLYCINE-RICH CELL WALL STRUCTURAL PROTEIN 1.8-LIKE"/>
    <property type="match status" value="1"/>
</dbReference>
<accession>A0A9R0IHV1</accession>
<dbReference type="KEGG" id="soe:110789148"/>
<keyword evidence="1" id="KW-0863">Zinc-finger</keyword>
<keyword evidence="1" id="KW-0862">Zinc</keyword>
<dbReference type="InterPro" id="IPR001878">
    <property type="entry name" value="Znf_CCHC"/>
</dbReference>
<dbReference type="Pfam" id="PF00098">
    <property type="entry name" value="zf-CCHC"/>
    <property type="match status" value="1"/>
</dbReference>
<evidence type="ECO:0000259" key="3">
    <source>
        <dbReference type="PROSITE" id="PS50158"/>
    </source>
</evidence>
<feature type="domain" description="CCHC-type" evidence="3">
    <location>
        <begin position="222"/>
        <end position="237"/>
    </location>
</feature>
<keyword evidence="4" id="KW-1185">Reference proteome</keyword>
<dbReference type="SMART" id="SM00343">
    <property type="entry name" value="ZnF_C2HC"/>
    <property type="match status" value="1"/>
</dbReference>
<evidence type="ECO:0000313" key="4">
    <source>
        <dbReference type="Proteomes" id="UP000813463"/>
    </source>
</evidence>
<dbReference type="Proteomes" id="UP000813463">
    <property type="component" value="Chromosome 3"/>
</dbReference>